<keyword evidence="7" id="KW-0418">Kinase</keyword>
<dbReference type="GO" id="GO:0005524">
    <property type="term" value="F:ATP binding"/>
    <property type="evidence" value="ECO:0007669"/>
    <property type="project" value="UniProtKB-KW"/>
</dbReference>
<keyword evidence="8" id="KW-0067">ATP-binding</keyword>
<evidence type="ECO:0000256" key="2">
    <source>
        <dbReference type="ARBA" id="ARBA00007837"/>
    </source>
</evidence>
<dbReference type="EnsemblProtists" id="EKX44106">
    <property type="protein sequence ID" value="EKX44106"/>
    <property type="gene ID" value="GUITHDRAFT_72452"/>
</dbReference>
<dbReference type="OrthoDB" id="6123450at2759"/>
<keyword evidence="6" id="KW-0547">Nucleotide-binding</keyword>
<dbReference type="InterPro" id="IPR013815">
    <property type="entry name" value="ATP_grasp_subdomain_1"/>
</dbReference>
<dbReference type="Gene3D" id="3.30.1490.20">
    <property type="entry name" value="ATP-grasp fold, A domain"/>
    <property type="match status" value="1"/>
</dbReference>
<dbReference type="InterPro" id="IPR054481">
    <property type="entry name" value="GWD1_pHisD"/>
</dbReference>
<keyword evidence="4" id="KW-0808">Transferase</keyword>
<protein>
    <submittedName>
        <fullName evidence="14 15">Uncharacterized protein</fullName>
    </submittedName>
</protein>
<evidence type="ECO:0000313" key="14">
    <source>
        <dbReference type="EMBL" id="EKX44106.1"/>
    </source>
</evidence>
<evidence type="ECO:0000256" key="1">
    <source>
        <dbReference type="ARBA" id="ARBA00001946"/>
    </source>
</evidence>
<dbReference type="Pfam" id="PF23166">
    <property type="entry name" value="Ig_N_CWD1"/>
    <property type="match status" value="1"/>
</dbReference>
<dbReference type="OMA" id="IFVWIRF"/>
<dbReference type="RefSeq" id="XP_005831086.1">
    <property type="nucleotide sequence ID" value="XM_005831029.1"/>
</dbReference>
<evidence type="ECO:0000256" key="4">
    <source>
        <dbReference type="ARBA" id="ARBA00022679"/>
    </source>
</evidence>
<dbReference type="eggNOG" id="ENOG502QQ6R">
    <property type="taxonomic scope" value="Eukaryota"/>
</dbReference>
<comment type="cofactor">
    <cofactor evidence="1">
        <name>Mg(2+)</name>
        <dbReference type="ChEBI" id="CHEBI:18420"/>
    </cofactor>
</comment>
<dbReference type="InterPro" id="IPR056301">
    <property type="entry name" value="GWD-like_N_Ig"/>
</dbReference>
<dbReference type="STRING" id="905079.L1J6F9"/>
<evidence type="ECO:0000259" key="12">
    <source>
        <dbReference type="Pfam" id="PF22973"/>
    </source>
</evidence>
<dbReference type="GO" id="GO:0016301">
    <property type="term" value="F:kinase activity"/>
    <property type="evidence" value="ECO:0007669"/>
    <property type="project" value="UniProtKB-KW"/>
</dbReference>
<evidence type="ECO:0000256" key="9">
    <source>
        <dbReference type="ARBA" id="ARBA00022842"/>
    </source>
</evidence>
<dbReference type="GeneID" id="17300880"/>
<dbReference type="Pfam" id="PF22973">
    <property type="entry name" value="GWD1_pHisD"/>
    <property type="match status" value="1"/>
</dbReference>
<reference evidence="14 16" key="1">
    <citation type="journal article" date="2012" name="Nature">
        <title>Algal genomes reveal evolutionary mosaicism and the fate of nucleomorphs.</title>
        <authorList>
            <consortium name="DOE Joint Genome Institute"/>
            <person name="Curtis B.A."/>
            <person name="Tanifuji G."/>
            <person name="Burki F."/>
            <person name="Gruber A."/>
            <person name="Irimia M."/>
            <person name="Maruyama S."/>
            <person name="Arias M.C."/>
            <person name="Ball S.G."/>
            <person name="Gile G.H."/>
            <person name="Hirakawa Y."/>
            <person name="Hopkins J.F."/>
            <person name="Kuo A."/>
            <person name="Rensing S.A."/>
            <person name="Schmutz J."/>
            <person name="Symeonidi A."/>
            <person name="Elias M."/>
            <person name="Eveleigh R.J."/>
            <person name="Herman E.K."/>
            <person name="Klute M.J."/>
            <person name="Nakayama T."/>
            <person name="Obornik M."/>
            <person name="Reyes-Prieto A."/>
            <person name="Armbrust E.V."/>
            <person name="Aves S.J."/>
            <person name="Beiko R.G."/>
            <person name="Coutinho P."/>
            <person name="Dacks J.B."/>
            <person name="Durnford D.G."/>
            <person name="Fast N.M."/>
            <person name="Green B.R."/>
            <person name="Grisdale C.J."/>
            <person name="Hempel F."/>
            <person name="Henrissat B."/>
            <person name="Hoppner M.P."/>
            <person name="Ishida K."/>
            <person name="Kim E."/>
            <person name="Koreny L."/>
            <person name="Kroth P.G."/>
            <person name="Liu Y."/>
            <person name="Malik S.B."/>
            <person name="Maier U.G."/>
            <person name="McRose D."/>
            <person name="Mock T."/>
            <person name="Neilson J.A."/>
            <person name="Onodera N.T."/>
            <person name="Poole A.M."/>
            <person name="Pritham E.J."/>
            <person name="Richards T.A."/>
            <person name="Rocap G."/>
            <person name="Roy S.W."/>
            <person name="Sarai C."/>
            <person name="Schaack S."/>
            <person name="Shirato S."/>
            <person name="Slamovits C.H."/>
            <person name="Spencer D.F."/>
            <person name="Suzuki S."/>
            <person name="Worden A.Z."/>
            <person name="Zauner S."/>
            <person name="Barry K."/>
            <person name="Bell C."/>
            <person name="Bharti A.K."/>
            <person name="Crow J.A."/>
            <person name="Grimwood J."/>
            <person name="Kramer R."/>
            <person name="Lindquist E."/>
            <person name="Lucas S."/>
            <person name="Salamov A."/>
            <person name="McFadden G.I."/>
            <person name="Lane C.E."/>
            <person name="Keeling P.J."/>
            <person name="Gray M.W."/>
            <person name="Grigoriev I.V."/>
            <person name="Archibald J.M."/>
        </authorList>
    </citation>
    <scope>NUCLEOTIDE SEQUENCE</scope>
    <source>
        <strain evidence="14 16">CCMP2712</strain>
    </source>
</reference>
<accession>L1J6F9</accession>
<evidence type="ECO:0000256" key="6">
    <source>
        <dbReference type="ARBA" id="ARBA00022741"/>
    </source>
</evidence>
<evidence type="ECO:0000259" key="13">
    <source>
        <dbReference type="Pfam" id="PF23166"/>
    </source>
</evidence>
<evidence type="ECO:0000313" key="16">
    <source>
        <dbReference type="Proteomes" id="UP000011087"/>
    </source>
</evidence>
<comment type="similarity">
    <text evidence="2">Belongs to the PEP-utilizing enzyme family.</text>
</comment>
<comment type="subunit">
    <text evidence="3">Homodimer.</text>
</comment>
<evidence type="ECO:0000256" key="7">
    <source>
        <dbReference type="ARBA" id="ARBA00022777"/>
    </source>
</evidence>
<evidence type="ECO:0000313" key="15">
    <source>
        <dbReference type="EnsemblProtists" id="EKX44106"/>
    </source>
</evidence>
<dbReference type="SUPFAM" id="SSF56059">
    <property type="entry name" value="Glutathione synthetase ATP-binding domain-like"/>
    <property type="match status" value="1"/>
</dbReference>
<dbReference type="PANTHER" id="PTHR46999">
    <property type="entry name" value="ALPHA-GLUCAN WATER DIKINASE 1, CHLOROPLASTIC-RELATED"/>
    <property type="match status" value="1"/>
</dbReference>
<gene>
    <name evidence="14" type="ORF">GUITHDRAFT_72452</name>
</gene>
<name>L1J6F9_GUITC</name>
<dbReference type="PaxDb" id="55529-EKX44106"/>
<keyword evidence="10" id="KW-0119">Carbohydrate metabolism</keyword>
<dbReference type="Proteomes" id="UP000011087">
    <property type="component" value="Unassembled WGS sequence"/>
</dbReference>
<feature type="domain" description="Alpha-glucan water dikinase phosphohistidine-like" evidence="12">
    <location>
        <begin position="640"/>
        <end position="749"/>
    </location>
</feature>
<dbReference type="HOGENOM" id="CLU_002399_0_0_1"/>
<dbReference type="PANTHER" id="PTHR46999:SF1">
    <property type="entry name" value="ALPHA-GLUCAN WATER DIKINASE 1, CHLOROPLASTIC"/>
    <property type="match status" value="1"/>
</dbReference>
<evidence type="ECO:0000256" key="5">
    <source>
        <dbReference type="ARBA" id="ARBA00022723"/>
    </source>
</evidence>
<keyword evidence="5" id="KW-0479">Metal-binding</keyword>
<sequence>MRLQRSPSFESAVKIIEARKAQEESHLKEADDFYKSEGGRLYRIPFSYQNSQGRQEGVVKAKVKQSKVEINVIPERGDKGPGPLVLHWGVAEKEPGEWTLPNQETISALESGEAHGKAVESKFKTEVGTVEQSIKFELRGSLPPSISFVLKDTSNGAWYKADNHDFCVPITEEATVAREIFDFEKQGHVTLMHRYHMACSLIDRAPPGEAGRDILYFVFIWLRFSQIRQLSWQRNYNTKPRELSHASEQLNKLISWRWKNSGPIEREIFRLMLGCIGRGGSGGDGQAIRDEILHIMHRHRLPESKGTFVEEWHQKLHNNSTPDDIIICQAYLAFLHSNGNLAEFWRVIHENGLNRERLKGYERAIVTEPQFFGDKKDGLINDFNNYLRILKNVHAGADLEKCVEVCRGFLEGHINVLLESILRERGANEARTPAVIDSITEVRQLIGVKMTKEGDIMKLRDLLYLDLGLEAQLRLMAERSLGSLDSVELNTGARALTLWVGLALENLVYSSSPAKGTLDPNVQDSHANELKACLRDWVQLEEEVHKGMTQGWPTKAMAVVERMRRAMGDYVDGIQNNMQKRAEYLGYGLCAVTPEKIPEKWSITLFSEELVRGGGCSFVLSSFLRKLDKVLRKLGGGTMWQVISTGKPGAVGQLVEVHDLMSVQSETYSKPTVLLANSLSGEEEVPPGVVGVITPDAPDVLAHISVRARNLKVLFASCFDPDEFDNLGKLVGKTVSCQISGNRVTVTETGDVASGDDMNQLNEGLKNLKLELPPPAKFTSFCLPEASIDVKASPKTFGAKSTNIVAVRKLLPDWIQTPRSAVVPFGVFEKVMSCPENKEISKAYNAIIDKELKETKDPHGVLRRLKDLTLSLSAPNDLVTQLKSSLEKSGIITSGELEGKEWDEAFMALKGVWASKWNERAYWSCKKSNIPVHQVQMAVLIQRLVEAEYAFVIHTVNPATGDSTEMYAEIVVGLGETLVGNFPGRALGFSMKKDGSGDPTVHSLPSKSVGLFGGGLIFRSDSNGEDLPGFAGAGLYDSIPMVKNTKKTLMYFNEKLATDRGFADKIMRGVCKVAVDVEKAMGGTPQDIEGCYRDGKFYVVQTRPQV</sequence>
<dbReference type="Gene3D" id="3.30.470.20">
    <property type="entry name" value="ATP-grasp fold, B domain"/>
    <property type="match status" value="1"/>
</dbReference>
<feature type="domain" description="Alpha-glucan water dikinase-like N-terminal Ig-like" evidence="13">
    <location>
        <begin position="59"/>
        <end position="170"/>
    </location>
</feature>
<evidence type="ECO:0000256" key="10">
    <source>
        <dbReference type="ARBA" id="ARBA00023277"/>
    </source>
</evidence>
<organism evidence="14">
    <name type="scientific">Guillardia theta (strain CCMP2712)</name>
    <name type="common">Cryptophyte</name>
    <dbReference type="NCBI Taxonomy" id="905079"/>
    <lineage>
        <taxon>Eukaryota</taxon>
        <taxon>Cryptophyceae</taxon>
        <taxon>Pyrenomonadales</taxon>
        <taxon>Geminigeraceae</taxon>
        <taxon>Guillardia</taxon>
    </lineage>
</organism>
<dbReference type="InterPro" id="IPR002192">
    <property type="entry name" value="PPDK_AMP/ATP-bd"/>
</dbReference>
<keyword evidence="16" id="KW-1185">Reference proteome</keyword>
<evidence type="ECO:0000256" key="8">
    <source>
        <dbReference type="ARBA" id="ARBA00022840"/>
    </source>
</evidence>
<dbReference type="Pfam" id="PF01326">
    <property type="entry name" value="PPDK_N"/>
    <property type="match status" value="1"/>
</dbReference>
<feature type="domain" description="Pyruvate phosphate dikinase AMP/ATP-binding" evidence="11">
    <location>
        <begin position="903"/>
        <end position="980"/>
    </location>
</feature>
<dbReference type="KEGG" id="gtt:GUITHDRAFT_72452"/>
<keyword evidence="9" id="KW-0460">Magnesium</keyword>
<reference evidence="16" key="2">
    <citation type="submission" date="2012-11" db="EMBL/GenBank/DDBJ databases">
        <authorList>
            <person name="Kuo A."/>
            <person name="Curtis B.A."/>
            <person name="Tanifuji G."/>
            <person name="Burki F."/>
            <person name="Gruber A."/>
            <person name="Irimia M."/>
            <person name="Maruyama S."/>
            <person name="Arias M.C."/>
            <person name="Ball S.G."/>
            <person name="Gile G.H."/>
            <person name="Hirakawa Y."/>
            <person name="Hopkins J.F."/>
            <person name="Rensing S.A."/>
            <person name="Schmutz J."/>
            <person name="Symeonidi A."/>
            <person name="Elias M."/>
            <person name="Eveleigh R.J."/>
            <person name="Herman E.K."/>
            <person name="Klute M.J."/>
            <person name="Nakayama T."/>
            <person name="Obornik M."/>
            <person name="Reyes-Prieto A."/>
            <person name="Armbrust E.V."/>
            <person name="Aves S.J."/>
            <person name="Beiko R.G."/>
            <person name="Coutinho P."/>
            <person name="Dacks J.B."/>
            <person name="Durnford D.G."/>
            <person name="Fast N.M."/>
            <person name="Green B.R."/>
            <person name="Grisdale C."/>
            <person name="Hempe F."/>
            <person name="Henrissat B."/>
            <person name="Hoppner M.P."/>
            <person name="Ishida K.-I."/>
            <person name="Kim E."/>
            <person name="Koreny L."/>
            <person name="Kroth P.G."/>
            <person name="Liu Y."/>
            <person name="Malik S.-B."/>
            <person name="Maier U.G."/>
            <person name="McRose D."/>
            <person name="Mock T."/>
            <person name="Neilson J.A."/>
            <person name="Onodera N.T."/>
            <person name="Poole A.M."/>
            <person name="Pritham E.J."/>
            <person name="Richards T.A."/>
            <person name="Rocap G."/>
            <person name="Roy S.W."/>
            <person name="Sarai C."/>
            <person name="Schaack S."/>
            <person name="Shirato S."/>
            <person name="Slamovits C.H."/>
            <person name="Spencer D.F."/>
            <person name="Suzuki S."/>
            <person name="Worden A.Z."/>
            <person name="Zauner S."/>
            <person name="Barry K."/>
            <person name="Bell C."/>
            <person name="Bharti A.K."/>
            <person name="Crow J.A."/>
            <person name="Grimwood J."/>
            <person name="Kramer R."/>
            <person name="Lindquist E."/>
            <person name="Lucas S."/>
            <person name="Salamov A."/>
            <person name="McFadden G.I."/>
            <person name="Lane C.E."/>
            <person name="Keeling P.J."/>
            <person name="Gray M.W."/>
            <person name="Grigoriev I.V."/>
            <person name="Archibald J.M."/>
        </authorList>
    </citation>
    <scope>NUCLEOTIDE SEQUENCE</scope>
    <source>
        <strain evidence="16">CCMP2712</strain>
    </source>
</reference>
<dbReference type="AlphaFoldDB" id="L1J6F9"/>
<reference evidence="15" key="3">
    <citation type="submission" date="2015-06" db="UniProtKB">
        <authorList>
            <consortium name="EnsemblProtists"/>
        </authorList>
    </citation>
    <scope>IDENTIFICATION</scope>
</reference>
<proteinExistence type="inferred from homology"/>
<evidence type="ECO:0000259" key="11">
    <source>
        <dbReference type="Pfam" id="PF01326"/>
    </source>
</evidence>
<dbReference type="GO" id="GO:0046872">
    <property type="term" value="F:metal ion binding"/>
    <property type="evidence" value="ECO:0007669"/>
    <property type="project" value="UniProtKB-KW"/>
</dbReference>
<dbReference type="EMBL" id="JH993006">
    <property type="protein sequence ID" value="EKX44106.1"/>
    <property type="molecule type" value="Genomic_DNA"/>
</dbReference>
<evidence type="ECO:0000256" key="3">
    <source>
        <dbReference type="ARBA" id="ARBA00011738"/>
    </source>
</evidence>